<dbReference type="OrthoDB" id="9814815at2"/>
<dbReference type="InterPro" id="IPR050313">
    <property type="entry name" value="Carb_Metab_HTH_regulators"/>
</dbReference>
<keyword evidence="1" id="KW-0805">Transcription regulation</keyword>
<dbReference type="Gene3D" id="3.40.50.1360">
    <property type="match status" value="1"/>
</dbReference>
<dbReference type="SUPFAM" id="SSF46785">
    <property type="entry name" value="Winged helix' DNA-binding domain"/>
    <property type="match status" value="1"/>
</dbReference>
<dbReference type="InterPro" id="IPR001034">
    <property type="entry name" value="DeoR_HTH"/>
</dbReference>
<dbReference type="Pfam" id="PF08220">
    <property type="entry name" value="HTH_DeoR"/>
    <property type="match status" value="1"/>
</dbReference>
<dbReference type="GO" id="GO:0003700">
    <property type="term" value="F:DNA-binding transcription factor activity"/>
    <property type="evidence" value="ECO:0007669"/>
    <property type="project" value="InterPro"/>
</dbReference>
<dbReference type="Proteomes" id="UP000198339">
    <property type="component" value="Unassembled WGS sequence"/>
</dbReference>
<keyword evidence="5" id="KW-1185">Reference proteome</keyword>
<dbReference type="SMART" id="SM01134">
    <property type="entry name" value="DeoRC"/>
    <property type="match status" value="1"/>
</dbReference>
<dbReference type="PROSITE" id="PS51000">
    <property type="entry name" value="HTH_DEOR_2"/>
    <property type="match status" value="1"/>
</dbReference>
<feature type="domain" description="HTH deoR-type" evidence="3">
    <location>
        <begin position="4"/>
        <end position="59"/>
    </location>
</feature>
<name>A0A239FTR5_9SPHN</name>
<evidence type="ECO:0000313" key="4">
    <source>
        <dbReference type="EMBL" id="SNS60281.1"/>
    </source>
</evidence>
<dbReference type="PANTHER" id="PTHR30363:SF44">
    <property type="entry name" value="AGA OPERON TRANSCRIPTIONAL REPRESSOR-RELATED"/>
    <property type="match status" value="1"/>
</dbReference>
<dbReference type="InterPro" id="IPR014036">
    <property type="entry name" value="DeoR-like_C"/>
</dbReference>
<evidence type="ECO:0000256" key="1">
    <source>
        <dbReference type="ARBA" id="ARBA00023015"/>
    </source>
</evidence>
<dbReference type="SMART" id="SM00420">
    <property type="entry name" value="HTH_DEOR"/>
    <property type="match status" value="1"/>
</dbReference>
<organism evidence="4 5">
    <name type="scientific">Sphingopyxis indica</name>
    <dbReference type="NCBI Taxonomy" id="436663"/>
    <lineage>
        <taxon>Bacteria</taxon>
        <taxon>Pseudomonadati</taxon>
        <taxon>Pseudomonadota</taxon>
        <taxon>Alphaproteobacteria</taxon>
        <taxon>Sphingomonadales</taxon>
        <taxon>Sphingomonadaceae</taxon>
        <taxon>Sphingopyxis</taxon>
    </lineage>
</organism>
<accession>A0A239FTR5</accession>
<evidence type="ECO:0000259" key="3">
    <source>
        <dbReference type="PROSITE" id="PS51000"/>
    </source>
</evidence>
<dbReference type="InterPro" id="IPR037171">
    <property type="entry name" value="NagB/RpiA_transferase-like"/>
</dbReference>
<reference evidence="4 5" key="1">
    <citation type="submission" date="2017-06" db="EMBL/GenBank/DDBJ databases">
        <authorList>
            <person name="Kim H.J."/>
            <person name="Triplett B.A."/>
        </authorList>
    </citation>
    <scope>NUCLEOTIDE SEQUENCE [LARGE SCALE GENOMIC DNA]</scope>
    <source>
        <strain evidence="4 5">DS15</strain>
    </source>
</reference>
<dbReference type="AlphaFoldDB" id="A0A239FTR5"/>
<dbReference type="PRINTS" id="PR00037">
    <property type="entry name" value="HTHLACR"/>
</dbReference>
<gene>
    <name evidence="4" type="ORF">SAMN06295955_102239</name>
</gene>
<keyword evidence="2" id="KW-0804">Transcription</keyword>
<dbReference type="Pfam" id="PF00455">
    <property type="entry name" value="DeoRC"/>
    <property type="match status" value="1"/>
</dbReference>
<proteinExistence type="predicted"/>
<sequence length="251" mass="27393">MLKRSARQREIVAMLRGGMTLSVAGLARELGVSDETIRRELRVLEDQGIVEREHGGAHLAAPTLEGPLSQRMEENADAKLRIARAAAEFVADGDILFIDSGTTSCYIARQLVERHSLTVITNSLQVATDLGGINDNRLFLAAGEMDYEYRAFSDTSAQHYVAGFTPHLAILSVGAISTDRGLMDFHPGEATMSRIAYATSQKILLGADSSKFGRYALMHTAELRDVDILVTERELDDAFARAFAHAEVVIA</sequence>
<dbReference type="InterPro" id="IPR036390">
    <property type="entry name" value="WH_DNA-bd_sf"/>
</dbReference>
<protein>
    <submittedName>
        <fullName evidence="4">Transcriptional regulator, DeoR family</fullName>
    </submittedName>
</protein>
<dbReference type="RefSeq" id="WP_089215009.1">
    <property type="nucleotide sequence ID" value="NZ_FZPA01000002.1"/>
</dbReference>
<dbReference type="PANTHER" id="PTHR30363">
    <property type="entry name" value="HTH-TYPE TRANSCRIPTIONAL REGULATOR SRLR-RELATED"/>
    <property type="match status" value="1"/>
</dbReference>
<dbReference type="Gene3D" id="1.10.10.10">
    <property type="entry name" value="Winged helix-like DNA-binding domain superfamily/Winged helix DNA-binding domain"/>
    <property type="match status" value="1"/>
</dbReference>
<dbReference type="SUPFAM" id="SSF100950">
    <property type="entry name" value="NagB/RpiA/CoA transferase-like"/>
    <property type="match status" value="1"/>
</dbReference>
<dbReference type="InterPro" id="IPR036388">
    <property type="entry name" value="WH-like_DNA-bd_sf"/>
</dbReference>
<dbReference type="EMBL" id="FZPA01000002">
    <property type="protein sequence ID" value="SNS60281.1"/>
    <property type="molecule type" value="Genomic_DNA"/>
</dbReference>
<evidence type="ECO:0000313" key="5">
    <source>
        <dbReference type="Proteomes" id="UP000198339"/>
    </source>
</evidence>
<evidence type="ECO:0000256" key="2">
    <source>
        <dbReference type="ARBA" id="ARBA00023163"/>
    </source>
</evidence>